<gene>
    <name evidence="1" type="ORF">ONOEEDHL_02022</name>
</gene>
<sequence>MSKQPLTIAEQGSFFAGGKTIQQEGKYRTEN</sequence>
<evidence type="ECO:0000313" key="1">
    <source>
        <dbReference type="EMBL" id="VTY04022.1"/>
    </source>
</evidence>
<name>A0A9X9SM87_NEISU</name>
<dbReference type="EMBL" id="CABFLZ010000009">
    <property type="protein sequence ID" value="VTY04022.1"/>
    <property type="molecule type" value="Genomic_DNA"/>
</dbReference>
<protein>
    <submittedName>
        <fullName evidence="1">Uncharacterized protein</fullName>
    </submittedName>
</protein>
<reference evidence="1" key="1">
    <citation type="submission" date="2019-05" db="EMBL/GenBank/DDBJ databases">
        <authorList>
            <person name="Hibberd M."/>
        </authorList>
    </citation>
    <scope>NUCLEOTIDE SEQUENCE</scope>
    <source>
        <strain evidence="1">Neisseria_subflava_BgEED23</strain>
    </source>
</reference>
<organism evidence="1 2">
    <name type="scientific">Neisseria subflava</name>
    <dbReference type="NCBI Taxonomy" id="28449"/>
    <lineage>
        <taxon>Bacteria</taxon>
        <taxon>Pseudomonadati</taxon>
        <taxon>Pseudomonadota</taxon>
        <taxon>Betaproteobacteria</taxon>
        <taxon>Neisseriales</taxon>
        <taxon>Neisseriaceae</taxon>
        <taxon>Neisseria</taxon>
    </lineage>
</organism>
<accession>A0A9X9SM87</accession>
<proteinExistence type="predicted"/>
<dbReference type="AlphaFoldDB" id="A0A9X9SM87"/>
<comment type="caution">
    <text evidence="1">The sequence shown here is derived from an EMBL/GenBank/DDBJ whole genome shotgun (WGS) entry which is preliminary data.</text>
</comment>
<dbReference type="Proteomes" id="UP000626795">
    <property type="component" value="Unassembled WGS sequence"/>
</dbReference>
<keyword evidence="2" id="KW-1185">Reference proteome</keyword>
<evidence type="ECO:0000313" key="2">
    <source>
        <dbReference type="Proteomes" id="UP000626795"/>
    </source>
</evidence>